<evidence type="ECO:0000256" key="13">
    <source>
        <dbReference type="ARBA" id="ARBA00023237"/>
    </source>
</evidence>
<dbReference type="Pfam" id="PF22461">
    <property type="entry name" value="SLBB_2"/>
    <property type="match status" value="1"/>
</dbReference>
<dbReference type="InterPro" id="IPR054765">
    <property type="entry name" value="SLBB_dom"/>
</dbReference>
<evidence type="ECO:0000256" key="6">
    <source>
        <dbReference type="ARBA" id="ARBA00022692"/>
    </source>
</evidence>
<evidence type="ECO:0000256" key="5">
    <source>
        <dbReference type="ARBA" id="ARBA00022597"/>
    </source>
</evidence>
<evidence type="ECO:0000256" key="4">
    <source>
        <dbReference type="ARBA" id="ARBA00022452"/>
    </source>
</evidence>
<comment type="subcellular location">
    <subcellularLocation>
        <location evidence="1">Cell outer membrane</location>
        <topology evidence="1">Multi-pass membrane protein</topology>
    </subcellularLocation>
</comment>
<comment type="caution">
    <text evidence="18">The sequence shown here is derived from an EMBL/GenBank/DDBJ whole genome shotgun (WGS) entry which is preliminary data.</text>
</comment>
<evidence type="ECO:0000256" key="14">
    <source>
        <dbReference type="ARBA" id="ARBA00023288"/>
    </source>
</evidence>
<keyword evidence="5" id="KW-0762">Sugar transport</keyword>
<dbReference type="NCBIfam" id="TIGR03028">
    <property type="entry name" value="EpsE"/>
    <property type="match status" value="1"/>
</dbReference>
<sequence length="246" mass="26576">MASAAGDYRLGAGDVVRILVYQNPDLTLETRVTESGVISYPLIGSLRIGGQTVAAAEKLIADALRNGNFVRQPQVTIVVLQVRGNQASVLGHVNRPGRYALEVAGMRLTDLLALAGGVSTGGADIIVVSGLREGRPFRAEIDLPTLFAEGGRERDLRIVDGDTIWVDRQSVVYIYGEVQRPGALRLERDMTLMQALATGGGLTQRGTERGIRVHRRGADGAVQVLQPKMDDRVQDGDVVYVRESLF</sequence>
<feature type="domain" description="SLBB" evidence="17">
    <location>
        <begin position="86"/>
        <end position="166"/>
    </location>
</feature>
<evidence type="ECO:0000259" key="16">
    <source>
        <dbReference type="Pfam" id="PF10531"/>
    </source>
</evidence>
<keyword evidence="3" id="KW-0813">Transport</keyword>
<evidence type="ECO:0000313" key="19">
    <source>
        <dbReference type="Proteomes" id="UP001041814"/>
    </source>
</evidence>
<feature type="domain" description="Polysaccharide export protein N-terminal" evidence="15">
    <location>
        <begin position="4"/>
        <end position="79"/>
    </location>
</feature>
<dbReference type="PANTHER" id="PTHR33619">
    <property type="entry name" value="POLYSACCHARIDE EXPORT PROTEIN GFCE-RELATED"/>
    <property type="match status" value="1"/>
</dbReference>
<evidence type="ECO:0000256" key="10">
    <source>
        <dbReference type="ARBA" id="ARBA00023114"/>
    </source>
</evidence>
<evidence type="ECO:0000256" key="12">
    <source>
        <dbReference type="ARBA" id="ARBA00023139"/>
    </source>
</evidence>
<keyword evidence="14" id="KW-0449">Lipoprotein</keyword>
<keyword evidence="10" id="KW-0626">Porin</keyword>
<keyword evidence="19" id="KW-1185">Reference proteome</keyword>
<dbReference type="Gene3D" id="3.30.1950.10">
    <property type="entry name" value="wza like domain"/>
    <property type="match status" value="1"/>
</dbReference>
<keyword evidence="4" id="KW-1134">Transmembrane beta strand</keyword>
<dbReference type="EMBL" id="NRRU01000019">
    <property type="protein sequence ID" value="MBK1712497.1"/>
    <property type="molecule type" value="Genomic_DNA"/>
</dbReference>
<reference evidence="18" key="2">
    <citation type="journal article" date="2020" name="Microorganisms">
        <title>Osmotic Adaptation and Compatible Solute Biosynthesis of Phototrophic Bacteria as Revealed from Genome Analyses.</title>
        <authorList>
            <person name="Imhoff J.F."/>
            <person name="Rahn T."/>
            <person name="Kunzel S."/>
            <person name="Keller A."/>
            <person name="Neulinger S.C."/>
        </authorList>
    </citation>
    <scope>NUCLEOTIDE SEQUENCE</scope>
    <source>
        <strain evidence="18">IM 151</strain>
    </source>
</reference>
<evidence type="ECO:0000256" key="2">
    <source>
        <dbReference type="ARBA" id="ARBA00009450"/>
    </source>
</evidence>
<evidence type="ECO:0000256" key="1">
    <source>
        <dbReference type="ARBA" id="ARBA00004571"/>
    </source>
</evidence>
<gene>
    <name evidence="18" type="primary">epsE</name>
    <name evidence="18" type="ORF">CKO43_06845</name>
</gene>
<evidence type="ECO:0000256" key="7">
    <source>
        <dbReference type="ARBA" id="ARBA00022729"/>
    </source>
</evidence>
<accession>A0ABS1DR72</accession>
<name>A0ABS1DR72_RUBGE</name>
<evidence type="ECO:0000259" key="15">
    <source>
        <dbReference type="Pfam" id="PF02563"/>
    </source>
</evidence>
<organism evidence="18 19">
    <name type="scientific">Rubrivivax gelatinosus</name>
    <name type="common">Rhodocyclus gelatinosus</name>
    <name type="synonym">Rhodopseudomonas gelatinosa</name>
    <dbReference type="NCBI Taxonomy" id="28068"/>
    <lineage>
        <taxon>Bacteria</taxon>
        <taxon>Pseudomonadati</taxon>
        <taxon>Pseudomonadota</taxon>
        <taxon>Betaproteobacteria</taxon>
        <taxon>Burkholderiales</taxon>
        <taxon>Sphaerotilaceae</taxon>
        <taxon>Rubrivivax</taxon>
    </lineage>
</organism>
<dbReference type="Pfam" id="PF10531">
    <property type="entry name" value="SLBB"/>
    <property type="match status" value="1"/>
</dbReference>
<comment type="similarity">
    <text evidence="2">Belongs to the BexD/CtrA/VexA family.</text>
</comment>
<evidence type="ECO:0000313" key="18">
    <source>
        <dbReference type="EMBL" id="MBK1712497.1"/>
    </source>
</evidence>
<keyword evidence="6" id="KW-0812">Transmembrane</keyword>
<evidence type="ECO:0000259" key="17">
    <source>
        <dbReference type="Pfam" id="PF22461"/>
    </source>
</evidence>
<dbReference type="Pfam" id="PF02563">
    <property type="entry name" value="Poly_export"/>
    <property type="match status" value="1"/>
</dbReference>
<evidence type="ECO:0000256" key="11">
    <source>
        <dbReference type="ARBA" id="ARBA00023136"/>
    </source>
</evidence>
<keyword evidence="11" id="KW-0472">Membrane</keyword>
<evidence type="ECO:0000256" key="9">
    <source>
        <dbReference type="ARBA" id="ARBA00023065"/>
    </source>
</evidence>
<keyword evidence="13" id="KW-0998">Cell outer membrane</keyword>
<evidence type="ECO:0000256" key="8">
    <source>
        <dbReference type="ARBA" id="ARBA00023047"/>
    </source>
</evidence>
<dbReference type="InterPro" id="IPR003715">
    <property type="entry name" value="Poly_export_N"/>
</dbReference>
<dbReference type="Gene3D" id="3.10.560.10">
    <property type="entry name" value="Outer membrane lipoprotein wza domain like"/>
    <property type="match status" value="2"/>
</dbReference>
<dbReference type="PANTHER" id="PTHR33619:SF3">
    <property type="entry name" value="POLYSACCHARIDE EXPORT PROTEIN GFCE-RELATED"/>
    <property type="match status" value="1"/>
</dbReference>
<proteinExistence type="inferred from homology"/>
<dbReference type="InterPro" id="IPR019554">
    <property type="entry name" value="Soluble_ligand-bd"/>
</dbReference>
<dbReference type="RefSeq" id="WP_200378245.1">
    <property type="nucleotide sequence ID" value="NZ_NRRU01000019.1"/>
</dbReference>
<protein>
    <submittedName>
        <fullName evidence="18">Polysaccharide export protein EpsE</fullName>
    </submittedName>
</protein>
<dbReference type="InterPro" id="IPR049712">
    <property type="entry name" value="Poly_export"/>
</dbReference>
<keyword evidence="7" id="KW-0732">Signal</keyword>
<keyword evidence="8" id="KW-0625">Polysaccharide transport</keyword>
<dbReference type="InterPro" id="IPR017478">
    <property type="entry name" value="Polysacc_export_EpsE"/>
</dbReference>
<dbReference type="Proteomes" id="UP001041814">
    <property type="component" value="Unassembled WGS sequence"/>
</dbReference>
<keyword evidence="9" id="KW-0406">Ion transport</keyword>
<keyword evidence="12" id="KW-0564">Palmitate</keyword>
<evidence type="ECO:0000256" key="3">
    <source>
        <dbReference type="ARBA" id="ARBA00022448"/>
    </source>
</evidence>
<reference evidence="18" key="1">
    <citation type="submission" date="2017-08" db="EMBL/GenBank/DDBJ databases">
        <authorList>
            <person name="Imhoff J.F."/>
            <person name="Rahn T."/>
            <person name="Kuenzel S."/>
            <person name="Neulinger S.C."/>
        </authorList>
    </citation>
    <scope>NUCLEOTIDE SEQUENCE</scope>
    <source>
        <strain evidence="18">IM 151</strain>
    </source>
</reference>
<feature type="domain" description="Soluble ligand binding" evidence="16">
    <location>
        <begin position="171"/>
        <end position="224"/>
    </location>
</feature>